<sequence>MREVLRRADDFEPHNALVSVTPIGPEALRILSRARFALPSVLASATGERHLQVRRVVAKHFTPATVAGLAPRIRELTLERCREVDAALDGGARSARASGHGPGEGAVVDLVHELSRHIPPVVMSELIGSRCPDLDTLNRWSRDSLELFWGWPDPDRQLVLAASAAEFYAWLRDEVEAHRNGDSLYAALHRAGLTVPEICSLGYFLVIAGQETTTQLINIALFRALESADERGTWGDLAREGAGPAYVRRVLAAESSVPTWRRVAARDTVLGERHIPAGAEILLTLTGEHGMDAGRTAYTLAFGYGLHRCLGAGLAELETSLVLEETARCLPNIVLAETNPSWTRLLSFQTPDRVLVTRRAS</sequence>
<dbReference type="eggNOG" id="COG2124">
    <property type="taxonomic scope" value="Bacteria"/>
</dbReference>
<dbReference type="GO" id="GO:0004497">
    <property type="term" value="F:monooxygenase activity"/>
    <property type="evidence" value="ECO:0007669"/>
    <property type="project" value="InterPro"/>
</dbReference>
<dbReference type="InterPro" id="IPR017972">
    <property type="entry name" value="Cyt_P450_CS"/>
</dbReference>
<dbReference type="EMBL" id="AVPK01000005">
    <property type="protein sequence ID" value="KGN37524.1"/>
    <property type="molecule type" value="Genomic_DNA"/>
</dbReference>
<dbReference type="PROSITE" id="PS00086">
    <property type="entry name" value="CYTOCHROME_P450"/>
    <property type="match status" value="1"/>
</dbReference>
<dbReference type="GO" id="GO:0005506">
    <property type="term" value="F:iron ion binding"/>
    <property type="evidence" value="ECO:0007669"/>
    <property type="project" value="InterPro"/>
</dbReference>
<protein>
    <submittedName>
        <fullName evidence="2">Cytochrome P450</fullName>
    </submittedName>
</protein>
<dbReference type="GO" id="GO:0020037">
    <property type="term" value="F:heme binding"/>
    <property type="evidence" value="ECO:0007669"/>
    <property type="project" value="InterPro"/>
</dbReference>
<comment type="similarity">
    <text evidence="1">Belongs to the cytochrome P450 family.</text>
</comment>
<dbReference type="STRING" id="1385521.N803_14285"/>
<evidence type="ECO:0000313" key="2">
    <source>
        <dbReference type="EMBL" id="KGN37524.1"/>
    </source>
</evidence>
<dbReference type="Gene3D" id="1.10.630.10">
    <property type="entry name" value="Cytochrome P450"/>
    <property type="match status" value="1"/>
</dbReference>
<dbReference type="AlphaFoldDB" id="A0A0A0JLC9"/>
<dbReference type="PRINTS" id="PR00359">
    <property type="entry name" value="BP450"/>
</dbReference>
<dbReference type="InterPro" id="IPR036396">
    <property type="entry name" value="Cyt_P450_sf"/>
</dbReference>
<dbReference type="PANTHER" id="PTHR46696:SF6">
    <property type="entry name" value="P450, PUTATIVE (EUROFUNG)-RELATED"/>
    <property type="match status" value="1"/>
</dbReference>
<dbReference type="PANTHER" id="PTHR46696">
    <property type="entry name" value="P450, PUTATIVE (EUROFUNG)-RELATED"/>
    <property type="match status" value="1"/>
</dbReference>
<dbReference type="Proteomes" id="UP000030011">
    <property type="component" value="Unassembled WGS sequence"/>
</dbReference>
<evidence type="ECO:0000313" key="3">
    <source>
        <dbReference type="Proteomes" id="UP000030011"/>
    </source>
</evidence>
<organism evidence="2 3">
    <name type="scientific">Knoellia subterranea KCTC 19937</name>
    <dbReference type="NCBI Taxonomy" id="1385521"/>
    <lineage>
        <taxon>Bacteria</taxon>
        <taxon>Bacillati</taxon>
        <taxon>Actinomycetota</taxon>
        <taxon>Actinomycetes</taxon>
        <taxon>Micrococcales</taxon>
        <taxon>Intrasporangiaceae</taxon>
        <taxon>Knoellia</taxon>
    </lineage>
</organism>
<dbReference type="GO" id="GO:0016705">
    <property type="term" value="F:oxidoreductase activity, acting on paired donors, with incorporation or reduction of molecular oxygen"/>
    <property type="evidence" value="ECO:0007669"/>
    <property type="project" value="InterPro"/>
</dbReference>
<proteinExistence type="inferred from homology"/>
<name>A0A0A0JLC9_9MICO</name>
<keyword evidence="3" id="KW-1185">Reference proteome</keyword>
<dbReference type="SUPFAM" id="SSF48264">
    <property type="entry name" value="Cytochrome P450"/>
    <property type="match status" value="1"/>
</dbReference>
<reference evidence="2 3" key="1">
    <citation type="submission" date="2013-08" db="EMBL/GenBank/DDBJ databases">
        <title>The genome sequence of Knoellia subterranea.</title>
        <authorList>
            <person name="Zhu W."/>
            <person name="Wang G."/>
        </authorList>
    </citation>
    <scope>NUCLEOTIDE SEQUENCE [LARGE SCALE GENOMIC DNA]</scope>
    <source>
        <strain evidence="2 3">KCTC 19937</strain>
    </source>
</reference>
<evidence type="ECO:0000256" key="1">
    <source>
        <dbReference type="ARBA" id="ARBA00010617"/>
    </source>
</evidence>
<dbReference type="InterPro" id="IPR002397">
    <property type="entry name" value="Cyt_P450_B"/>
</dbReference>
<accession>A0A0A0JLC9</accession>
<gene>
    <name evidence="2" type="ORF">N803_14285</name>
</gene>
<comment type="caution">
    <text evidence="2">The sequence shown here is derived from an EMBL/GenBank/DDBJ whole genome shotgun (WGS) entry which is preliminary data.</text>
</comment>